<dbReference type="EMBL" id="UOFI01000014">
    <property type="protein sequence ID" value="VAW61665.1"/>
    <property type="molecule type" value="Genomic_DNA"/>
</dbReference>
<proteinExistence type="predicted"/>
<keyword evidence="1" id="KW-0812">Transmembrane</keyword>
<keyword evidence="1" id="KW-1133">Transmembrane helix</keyword>
<evidence type="ECO:0000313" key="2">
    <source>
        <dbReference type="EMBL" id="VAW61665.1"/>
    </source>
</evidence>
<evidence type="ECO:0000256" key="1">
    <source>
        <dbReference type="SAM" id="Phobius"/>
    </source>
</evidence>
<protein>
    <submittedName>
        <fullName evidence="2">Uncharacterized protein</fullName>
    </submittedName>
</protein>
<sequence length="49" mass="5557">MEIRIYVFIGVLWVLLPSYSTLILPSVYYSGDNGFTFSPLVVLVSLLFL</sequence>
<organism evidence="2">
    <name type="scientific">hydrothermal vent metagenome</name>
    <dbReference type="NCBI Taxonomy" id="652676"/>
    <lineage>
        <taxon>unclassified sequences</taxon>
        <taxon>metagenomes</taxon>
        <taxon>ecological metagenomes</taxon>
    </lineage>
</organism>
<gene>
    <name evidence="2" type="ORF">MNBD_GAMMA09-3858</name>
</gene>
<name>A0A3B0X059_9ZZZZ</name>
<keyword evidence="1" id="KW-0472">Membrane</keyword>
<feature type="transmembrane region" description="Helical" evidence="1">
    <location>
        <begin position="7"/>
        <end position="29"/>
    </location>
</feature>
<reference evidence="2" key="1">
    <citation type="submission" date="2018-06" db="EMBL/GenBank/DDBJ databases">
        <authorList>
            <person name="Zhirakovskaya E."/>
        </authorList>
    </citation>
    <scope>NUCLEOTIDE SEQUENCE</scope>
</reference>
<dbReference type="AlphaFoldDB" id="A0A3B0X059"/>
<accession>A0A3B0X059</accession>